<evidence type="ECO:0000256" key="4">
    <source>
        <dbReference type="SAM" id="Coils"/>
    </source>
</evidence>
<sequence length="1567" mass="171154">MDCLAPTEGADEGASDRSQAPEAPHRPSREAGGIEAPGAEQSTKAESAEQAAGDPVASAEPPPTAAKAQASAGNTEGREADGEELGIKDELVRVEAELRLARSQAEESTAAARDAEERLAVVDREKSGLEGRVATLEAYVKEANLREERAKESGEALAVRVGKLTDQLAAARESTAAARSAHDSELAASQERLRGLEVRLGAAGASEAGWRERVRRLEASQREMAAKEAVAEREWHERAGAYVRDIEQVRAANKGLEEEVGRWKRRCGELDDALQKAVMEAEGEDEGDVGARRGPASQGMLIEAPTVAHEVPEGLLVGREGPREAKSAEELGRRGAYEAYVEAVAAWNREHRLRGDTLECLMEMVDRLNGSGEKITVMEDRLHVAVATISRQQNALVGMAHEKEGLLESIEGLTSDLAAEQNKTEIHAQAVEDLSVQVRTMLEEMQQMKVGKLQGFGAAGLASSPALNLSKVSDRRQDPISAHLVAVRDIEDMQRQNQQLRDALRAVALEAEHNHARSVASYKEKCDERVKASESEIELLRKELEVKSDMVEHLTHQRDAYQKLVVDGAQHASAHSADSGQPMDEQRKQIEGLKQVVSQLESELVKAKDVHAVLSVTKEQLSQADNQLTTAQGDLAKLQAQCDVQASRISWLVAEAQRGQKERDLDKEEAVRQRRLASQWLEQVETLKNLAEEADEREHRLAEKVDSLEDVVRTMSENAEGAEEAFTAKVNAKDAELRSLEENHAKVVEAKDSELAEVRGLLEESERRIERMQIDVEGFEEQTQHVLELQGEIVVLKSELESMKASAATAQEMQGTAAEVETLRSALSESKKSEEQAKEQCTSLLEEMAKLKADTEVETLREALSESRRCAEEAENRCSTLLEELKTAGEAAEKLAAEEAKALREAEERCASVTQRYEALMQTLRQEDEPPSGGSLPPSAADEGADGASIPLDKQKEQAVRRMVALEAELNEKTAKLEHAEKELNEKTCRLKQAEKELVEKTDGLQLAEKKVEEKTTGLEQANKDLNEKSRILEQAEKELEDKTGSFVQAKQQVSEVTGRLEVANKELQENASRMEVMQTELNEKTNKLTLAEAQASETAGRLQLAEKEIAALKGRLQVQTEKDEQTARIKEKHQQAMEDLKLLPGLSAQVAGLQRRQELTKKSSLAMQAQKDEIERKKVMLEGTVRNLQEDLAAKDNDLIAIKAQLQEKEAKLKSLESLHTELDMLRRRVSTLAGVKPQDAPTPSTSKVSANESRSSRLQAARRARRASDGQKLGVENGAGKAKSPSALHGSFQTSAGQEDLAKKMREIAALKAAMKAKEEDMKQLRGSVRDVASLAGVKKNSDREPPTRGPSGALKRSLSGEETTLGKRLSNSSLMRQAADRSRKVALGRVRLPGTAKVQRTGLPLVQSDAAEATQDWPKQGELPQKLGLNLGDKQPGSAAVSEARSVSREPGELWDERESSDEVKLVDVRHTSQRDGRPGSSVTGKEPVGSVMGTPAAKGRSAALPPDTGELEGMDKLGEDDQDGDAQRGGRHDKIVWQPGQSKKGAGQESPSPARARNPGGKN</sequence>
<evidence type="ECO:0000313" key="7">
    <source>
        <dbReference type="EMBL" id="CAD7702776.1"/>
    </source>
</evidence>
<dbReference type="GO" id="GO:0005643">
    <property type="term" value="C:nuclear pore"/>
    <property type="evidence" value="ECO:0007669"/>
    <property type="project" value="TreeGrafter"/>
</dbReference>
<dbReference type="PANTHER" id="PTHR18898">
    <property type="entry name" value="NUCLEOPROTEIN TPR-RELATED"/>
    <property type="match status" value="1"/>
</dbReference>
<dbReference type="PANTHER" id="PTHR18898:SF2">
    <property type="entry name" value="NUCLEOPROTEIN TPR"/>
    <property type="match status" value="1"/>
</dbReference>
<keyword evidence="8" id="KW-1185">Reference proteome</keyword>
<evidence type="ECO:0000256" key="1">
    <source>
        <dbReference type="ARBA" id="ARBA00004123"/>
    </source>
</evidence>
<feature type="compositionally biased region" description="Basic and acidic residues" evidence="5">
    <location>
        <begin position="1517"/>
        <end position="1539"/>
    </location>
</feature>
<evidence type="ECO:0000256" key="2">
    <source>
        <dbReference type="ARBA" id="ARBA00023054"/>
    </source>
</evidence>
<feature type="region of interest" description="Disordered" evidence="5">
    <location>
        <begin position="1"/>
        <end position="88"/>
    </location>
</feature>
<keyword evidence="2 4" id="KW-0175">Coiled coil</keyword>
<dbReference type="OrthoDB" id="128924at2759"/>
<dbReference type="GO" id="GO:0017056">
    <property type="term" value="F:structural constituent of nuclear pore"/>
    <property type="evidence" value="ECO:0007669"/>
    <property type="project" value="TreeGrafter"/>
</dbReference>
<dbReference type="InterPro" id="IPR057974">
    <property type="entry name" value="NUA/TPR/MLP1-2-like_dom"/>
</dbReference>
<feature type="compositionally biased region" description="Basic and acidic residues" evidence="5">
    <location>
        <begin position="1449"/>
        <end position="1481"/>
    </location>
</feature>
<feature type="region of interest" description="Disordered" evidence="5">
    <location>
        <begin position="922"/>
        <end position="957"/>
    </location>
</feature>
<dbReference type="Proteomes" id="UP000708148">
    <property type="component" value="Unassembled WGS sequence"/>
</dbReference>
<feature type="compositionally biased region" description="Polar residues" evidence="5">
    <location>
        <begin position="1243"/>
        <end position="1254"/>
    </location>
</feature>
<feature type="compositionally biased region" description="Basic and acidic residues" evidence="5">
    <location>
        <begin position="76"/>
        <end position="88"/>
    </location>
</feature>
<evidence type="ECO:0000259" key="6">
    <source>
        <dbReference type="Pfam" id="PF25785"/>
    </source>
</evidence>
<comment type="subcellular location">
    <subcellularLocation>
        <location evidence="1">Nucleus</location>
    </subcellularLocation>
</comment>
<feature type="coiled-coil region" evidence="4">
    <location>
        <begin position="91"/>
        <end position="132"/>
    </location>
</feature>
<feature type="region of interest" description="Disordered" evidence="5">
    <location>
        <begin position="1412"/>
        <end position="1567"/>
    </location>
</feature>
<protein>
    <recommendedName>
        <fullName evidence="6">NUA/TPR/MLP1-2-like domain-containing protein</fullName>
    </recommendedName>
</protein>
<dbReference type="SUPFAM" id="SSF57997">
    <property type="entry name" value="Tropomyosin"/>
    <property type="match status" value="2"/>
</dbReference>
<evidence type="ECO:0000256" key="5">
    <source>
        <dbReference type="SAM" id="MobiDB-lite"/>
    </source>
</evidence>
<feature type="coiled-coil region" evidence="4">
    <location>
        <begin position="1303"/>
        <end position="1330"/>
    </location>
</feature>
<keyword evidence="3" id="KW-0539">Nucleus</keyword>
<feature type="region of interest" description="Disordered" evidence="5">
    <location>
        <begin position="1234"/>
        <end position="1301"/>
    </location>
</feature>
<accession>A0A8S1J6C6</accession>
<proteinExistence type="predicted"/>
<dbReference type="Pfam" id="PF25785">
    <property type="entry name" value="TPR"/>
    <property type="match status" value="1"/>
</dbReference>
<name>A0A8S1J6C6_9CHLO</name>
<dbReference type="Gene3D" id="1.20.120.330">
    <property type="entry name" value="Nucleotidyltransferases domain 2"/>
    <property type="match status" value="1"/>
</dbReference>
<dbReference type="EMBL" id="CAJHUC010001944">
    <property type="protein sequence ID" value="CAD7702776.1"/>
    <property type="molecule type" value="Genomic_DNA"/>
</dbReference>
<dbReference type="Gene3D" id="1.20.5.1700">
    <property type="match status" value="1"/>
</dbReference>
<evidence type="ECO:0000256" key="3">
    <source>
        <dbReference type="ARBA" id="ARBA00023242"/>
    </source>
</evidence>
<feature type="domain" description="NUA/TPR/MLP1-2-like" evidence="6">
    <location>
        <begin position="411"/>
        <end position="514"/>
    </location>
</feature>
<reference evidence="7" key="1">
    <citation type="submission" date="2020-12" db="EMBL/GenBank/DDBJ databases">
        <authorList>
            <person name="Iha C."/>
        </authorList>
    </citation>
    <scope>NUCLEOTIDE SEQUENCE</scope>
</reference>
<feature type="coiled-coil region" evidence="4">
    <location>
        <begin position="490"/>
        <end position="557"/>
    </location>
</feature>
<dbReference type="GO" id="GO:0006406">
    <property type="term" value="P:mRNA export from nucleus"/>
    <property type="evidence" value="ECO:0007669"/>
    <property type="project" value="TreeGrafter"/>
</dbReference>
<comment type="caution">
    <text evidence="7">The sequence shown here is derived from an EMBL/GenBank/DDBJ whole genome shotgun (WGS) entry which is preliminary data.</text>
</comment>
<organism evidence="7 8">
    <name type="scientific">Ostreobium quekettii</name>
    <dbReference type="NCBI Taxonomy" id="121088"/>
    <lineage>
        <taxon>Eukaryota</taxon>
        <taxon>Viridiplantae</taxon>
        <taxon>Chlorophyta</taxon>
        <taxon>core chlorophytes</taxon>
        <taxon>Ulvophyceae</taxon>
        <taxon>TCBD clade</taxon>
        <taxon>Bryopsidales</taxon>
        <taxon>Ostreobineae</taxon>
        <taxon>Ostreobiaceae</taxon>
        <taxon>Ostreobium</taxon>
    </lineage>
</organism>
<feature type="coiled-coil region" evidence="4">
    <location>
        <begin position="1172"/>
        <end position="1227"/>
    </location>
</feature>
<feature type="region of interest" description="Disordered" evidence="5">
    <location>
        <begin position="1337"/>
        <end position="1385"/>
    </location>
</feature>
<evidence type="ECO:0000313" key="8">
    <source>
        <dbReference type="Proteomes" id="UP000708148"/>
    </source>
</evidence>
<feature type="coiled-coil region" evidence="4">
    <location>
        <begin position="583"/>
        <end position="641"/>
    </location>
</feature>
<gene>
    <name evidence="7" type="ORF">OSTQU699_LOCUS8133</name>
</gene>